<dbReference type="InterPro" id="IPR051533">
    <property type="entry name" value="WaaL-like"/>
</dbReference>
<reference evidence="2 3" key="1">
    <citation type="submission" date="2017-09" db="EMBL/GenBank/DDBJ databases">
        <title>Depth-based differentiation of microbial function through sediment-hosted aquifers and enrichment of novel symbionts in the deep terrestrial subsurface.</title>
        <authorList>
            <person name="Probst A.J."/>
            <person name="Ladd B."/>
            <person name="Jarett J.K."/>
            <person name="Geller-Mcgrath D.E."/>
            <person name="Sieber C.M."/>
            <person name="Emerson J.B."/>
            <person name="Anantharaman K."/>
            <person name="Thomas B.C."/>
            <person name="Malmstrom R."/>
            <person name="Stieglmeier M."/>
            <person name="Klingl A."/>
            <person name="Woyke T."/>
            <person name="Ryan C.M."/>
            <person name="Banfield J.F."/>
        </authorList>
    </citation>
    <scope>NUCLEOTIDE SEQUENCE [LARGE SCALE GENOMIC DNA]</scope>
    <source>
        <strain evidence="2">CG10_big_fil_rev_8_21_14_0_10_50_16</strain>
    </source>
</reference>
<feature type="transmembrane region" description="Helical" evidence="1">
    <location>
        <begin position="487"/>
        <end position="503"/>
    </location>
</feature>
<feature type="transmembrane region" description="Helical" evidence="1">
    <location>
        <begin position="143"/>
        <end position="161"/>
    </location>
</feature>
<evidence type="ECO:0000256" key="1">
    <source>
        <dbReference type="SAM" id="Phobius"/>
    </source>
</evidence>
<name>A0A2H0RMG0_9BACT</name>
<sequence length="515" mass="57399">MNLLPHNSPSEREHTWILGGIILFGIALLLISVLTSPWVLLAGLLFAAAVYATWKEPMWTVMALSAWWPIEPFILKWIGDDIYVFARYASEIMIYVLAGVVVLSVLIGRYHKRVTPADIPFALFVLMLVVSIILNTLPVGQALLGLRQIVRFMLLFWVIVYRYPRRYWMRWMVMIIVGMMALQAVLGLTQALVGGSMDTFLLPSERRTFGELQLTEGTVQFWDPGQRVFGTMGRYDRLGTFLALALLLVIGFVYESGRKPNWQYLGLFGFIGLPALILTYSRSAWFGLILGALAIALVRKDKRVFAAAGIVFLLFAGYLGVNGLSNSLADVPRQTVAERFLEAFTYQRFVGEYYGLGRVYWIVTTPTIVVPNNMVSLLFGWGPAQYGGGAVAALGNTRVYDAIGEPFGIYGTEGYIDNNWMALWGEAGTLGIAFYLWGYIVLLLLAIKIARHSRISFTRALALAYVGIAVSVAVNASLATFLEVRTLAPYFWMLGGCVVVLGSREKLIQTQVRET</sequence>
<feature type="transmembrane region" description="Helical" evidence="1">
    <location>
        <begin position="173"/>
        <end position="193"/>
    </location>
</feature>
<keyword evidence="1" id="KW-1133">Transmembrane helix</keyword>
<feature type="transmembrane region" description="Helical" evidence="1">
    <location>
        <begin position="119"/>
        <end position="137"/>
    </location>
</feature>
<evidence type="ECO:0000313" key="2">
    <source>
        <dbReference type="EMBL" id="PIR47688.1"/>
    </source>
</evidence>
<evidence type="ECO:0000313" key="3">
    <source>
        <dbReference type="Proteomes" id="UP000230084"/>
    </source>
</evidence>
<dbReference type="PANTHER" id="PTHR37422:SF13">
    <property type="entry name" value="LIPOPOLYSACCHARIDE BIOSYNTHESIS PROTEIN PA4999-RELATED"/>
    <property type="match status" value="1"/>
</dbReference>
<protein>
    <submittedName>
        <fullName evidence="2">Uncharacterized protein</fullName>
    </submittedName>
</protein>
<comment type="caution">
    <text evidence="2">The sequence shown here is derived from an EMBL/GenBank/DDBJ whole genome shotgun (WGS) entry which is preliminary data.</text>
</comment>
<organism evidence="2 3">
    <name type="scientific">Candidatus Uhrbacteria bacterium CG10_big_fil_rev_8_21_14_0_10_50_16</name>
    <dbReference type="NCBI Taxonomy" id="1975039"/>
    <lineage>
        <taxon>Bacteria</taxon>
        <taxon>Candidatus Uhriibacteriota</taxon>
    </lineage>
</organism>
<keyword evidence="1" id="KW-0472">Membrane</keyword>
<dbReference type="PANTHER" id="PTHR37422">
    <property type="entry name" value="TEICHURONIC ACID BIOSYNTHESIS PROTEIN TUAE"/>
    <property type="match status" value="1"/>
</dbReference>
<dbReference type="AlphaFoldDB" id="A0A2H0RMG0"/>
<feature type="transmembrane region" description="Helical" evidence="1">
    <location>
        <begin position="304"/>
        <end position="321"/>
    </location>
</feature>
<feature type="transmembrane region" description="Helical" evidence="1">
    <location>
        <begin position="430"/>
        <end position="450"/>
    </location>
</feature>
<proteinExistence type="predicted"/>
<gene>
    <name evidence="2" type="ORF">COV06_02275</name>
</gene>
<feature type="transmembrane region" description="Helical" evidence="1">
    <location>
        <begin position="238"/>
        <end position="254"/>
    </location>
</feature>
<accession>A0A2H0RMG0</accession>
<feature type="transmembrane region" description="Helical" evidence="1">
    <location>
        <begin position="462"/>
        <end position="481"/>
    </location>
</feature>
<keyword evidence="1" id="KW-0812">Transmembrane</keyword>
<feature type="transmembrane region" description="Helical" evidence="1">
    <location>
        <begin position="85"/>
        <end position="107"/>
    </location>
</feature>
<dbReference type="EMBL" id="PCYM01000003">
    <property type="protein sequence ID" value="PIR47688.1"/>
    <property type="molecule type" value="Genomic_DNA"/>
</dbReference>
<dbReference type="Proteomes" id="UP000230084">
    <property type="component" value="Unassembled WGS sequence"/>
</dbReference>
<feature type="transmembrane region" description="Helical" evidence="1">
    <location>
        <begin position="20"/>
        <end position="52"/>
    </location>
</feature>